<dbReference type="Pfam" id="PF13505">
    <property type="entry name" value="OMP_b-brl"/>
    <property type="match status" value="1"/>
</dbReference>
<dbReference type="AlphaFoldDB" id="A0A2U2HKI5"/>
<evidence type="ECO:0000313" key="14">
    <source>
        <dbReference type="Proteomes" id="UP000241421"/>
    </source>
</evidence>
<dbReference type="InterPro" id="IPR050330">
    <property type="entry name" value="Bact_OuterMem_StrucFunc"/>
</dbReference>
<evidence type="ECO:0000313" key="13">
    <source>
        <dbReference type="EMBL" id="PWF47979.1"/>
    </source>
</evidence>
<keyword evidence="8 10" id="KW-0472">Membrane</keyword>
<evidence type="ECO:0000256" key="4">
    <source>
        <dbReference type="ARBA" id="ARBA00022692"/>
    </source>
</evidence>
<dbReference type="InterPro" id="IPR011250">
    <property type="entry name" value="OMP/PagP_B-barrel"/>
</dbReference>
<dbReference type="Proteomes" id="UP000241421">
    <property type="component" value="Unassembled WGS sequence"/>
</dbReference>
<dbReference type="PRINTS" id="PR01021">
    <property type="entry name" value="OMPADOMAIN"/>
</dbReference>
<dbReference type="PANTHER" id="PTHR30329:SF21">
    <property type="entry name" value="LIPOPROTEIN YIAD-RELATED"/>
    <property type="match status" value="1"/>
</dbReference>
<organism evidence="13 14">
    <name type="scientific">Massilia glaciei</name>
    <dbReference type="NCBI Taxonomy" id="1524097"/>
    <lineage>
        <taxon>Bacteria</taxon>
        <taxon>Pseudomonadati</taxon>
        <taxon>Pseudomonadota</taxon>
        <taxon>Betaproteobacteria</taxon>
        <taxon>Burkholderiales</taxon>
        <taxon>Oxalobacteraceae</taxon>
        <taxon>Telluria group</taxon>
        <taxon>Massilia</taxon>
    </lineage>
</organism>
<evidence type="ECO:0000256" key="6">
    <source>
        <dbReference type="ARBA" id="ARBA00023065"/>
    </source>
</evidence>
<feature type="signal peptide" evidence="11">
    <location>
        <begin position="1"/>
        <end position="24"/>
    </location>
</feature>
<keyword evidence="7" id="KW-0626">Porin</keyword>
<keyword evidence="3" id="KW-1134">Transmembrane beta strand</keyword>
<keyword evidence="6" id="KW-0406">Ion transport</keyword>
<evidence type="ECO:0000256" key="11">
    <source>
        <dbReference type="SAM" id="SignalP"/>
    </source>
</evidence>
<evidence type="ECO:0000256" key="5">
    <source>
        <dbReference type="ARBA" id="ARBA00022729"/>
    </source>
</evidence>
<dbReference type="PANTHER" id="PTHR30329">
    <property type="entry name" value="STATOR ELEMENT OF FLAGELLAR MOTOR COMPLEX"/>
    <property type="match status" value="1"/>
</dbReference>
<dbReference type="SUPFAM" id="SSF103088">
    <property type="entry name" value="OmpA-like"/>
    <property type="match status" value="1"/>
</dbReference>
<evidence type="ECO:0000256" key="8">
    <source>
        <dbReference type="ARBA" id="ARBA00023136"/>
    </source>
</evidence>
<dbReference type="Pfam" id="PF00691">
    <property type="entry name" value="OmpA"/>
    <property type="match status" value="1"/>
</dbReference>
<keyword evidence="9" id="KW-0998">Cell outer membrane</keyword>
<dbReference type="PRINTS" id="PR01023">
    <property type="entry name" value="NAFLGMOTY"/>
</dbReference>
<dbReference type="GO" id="GO:0015288">
    <property type="term" value="F:porin activity"/>
    <property type="evidence" value="ECO:0007669"/>
    <property type="project" value="UniProtKB-KW"/>
</dbReference>
<keyword evidence="14" id="KW-1185">Reference proteome</keyword>
<dbReference type="PROSITE" id="PS51123">
    <property type="entry name" value="OMPA_2"/>
    <property type="match status" value="1"/>
</dbReference>
<dbReference type="GO" id="GO:0046930">
    <property type="term" value="C:pore complex"/>
    <property type="evidence" value="ECO:0007669"/>
    <property type="project" value="UniProtKB-KW"/>
</dbReference>
<evidence type="ECO:0000256" key="10">
    <source>
        <dbReference type="PROSITE-ProRule" id="PRU00473"/>
    </source>
</evidence>
<dbReference type="InterPro" id="IPR036737">
    <property type="entry name" value="OmpA-like_sf"/>
</dbReference>
<dbReference type="GO" id="GO:0009279">
    <property type="term" value="C:cell outer membrane"/>
    <property type="evidence" value="ECO:0007669"/>
    <property type="project" value="UniProtKB-SubCell"/>
</dbReference>
<feature type="domain" description="OmpA-like" evidence="12">
    <location>
        <begin position="258"/>
        <end position="374"/>
    </location>
</feature>
<dbReference type="GO" id="GO:0006811">
    <property type="term" value="P:monoatomic ion transport"/>
    <property type="evidence" value="ECO:0007669"/>
    <property type="project" value="UniProtKB-KW"/>
</dbReference>
<sequence>MKLAAKMGTFSAVAFAFFAQGAMAQNGFDNPEWANSAWYIGNGIGQSRSDLDAASLRAVLPAGSTATGIRGDTKDYGSKLYLGKQLGRNFAVEGGYFQLGHHYTHMNATAPVSGLNSDTVFRGFNMDLLAQMPLSQRFSVYGRLGVHYSEYKARNSGSSVLVGRAGGREVSERSLNPKVGLGLEYKFTEAWAMRVEAERYRVDKTVGLGKDVDLYSVNLIYKFGRPVAQPAPVYVAPAPEPVVVVEPAPAPAPAPVPVSEKVSFAAEALFDFDKSVVKAEGQNALDNLLSQLQGMDTEVMVTVGHTDSIGSDSYNQKLSMRRAEAVKAYLVSKGVDASRVYTEGKGESQPIADNTTAEGRAKNRRVTVEVVGTRTVMK</sequence>
<evidence type="ECO:0000256" key="2">
    <source>
        <dbReference type="ARBA" id="ARBA00022448"/>
    </source>
</evidence>
<evidence type="ECO:0000256" key="1">
    <source>
        <dbReference type="ARBA" id="ARBA00004571"/>
    </source>
</evidence>
<keyword evidence="4" id="KW-0812">Transmembrane</keyword>
<dbReference type="Gene3D" id="2.40.160.20">
    <property type="match status" value="1"/>
</dbReference>
<evidence type="ECO:0000256" key="3">
    <source>
        <dbReference type="ARBA" id="ARBA00022452"/>
    </source>
</evidence>
<evidence type="ECO:0000256" key="9">
    <source>
        <dbReference type="ARBA" id="ARBA00023237"/>
    </source>
</evidence>
<evidence type="ECO:0000256" key="7">
    <source>
        <dbReference type="ARBA" id="ARBA00023114"/>
    </source>
</evidence>
<comment type="caution">
    <text evidence="13">The sequence shown here is derived from an EMBL/GenBank/DDBJ whole genome shotgun (WGS) entry which is preliminary data.</text>
</comment>
<feature type="chain" id="PRO_5015730783" evidence="11">
    <location>
        <begin position="25"/>
        <end position="378"/>
    </location>
</feature>
<comment type="subcellular location">
    <subcellularLocation>
        <location evidence="1">Cell outer membrane</location>
        <topology evidence="1">Multi-pass membrane protein</topology>
    </subcellularLocation>
</comment>
<dbReference type="InterPro" id="IPR006664">
    <property type="entry name" value="OMP_bac"/>
</dbReference>
<dbReference type="InterPro" id="IPR006665">
    <property type="entry name" value="OmpA-like"/>
</dbReference>
<dbReference type="EMBL" id="PXWF02000211">
    <property type="protein sequence ID" value="PWF47979.1"/>
    <property type="molecule type" value="Genomic_DNA"/>
</dbReference>
<dbReference type="SUPFAM" id="SSF56925">
    <property type="entry name" value="OMPA-like"/>
    <property type="match status" value="1"/>
</dbReference>
<dbReference type="CDD" id="cd07185">
    <property type="entry name" value="OmpA_C-like"/>
    <property type="match status" value="1"/>
</dbReference>
<proteinExistence type="predicted"/>
<dbReference type="Gene3D" id="3.30.1330.60">
    <property type="entry name" value="OmpA-like domain"/>
    <property type="match status" value="1"/>
</dbReference>
<dbReference type="OrthoDB" id="5360144at2"/>
<dbReference type="InterPro" id="IPR027385">
    <property type="entry name" value="Beta-barrel_OMP"/>
</dbReference>
<name>A0A2U2HKI5_9BURK</name>
<gene>
    <name evidence="13" type="ORF">C7C56_012895</name>
</gene>
<accession>A0A2U2HKI5</accession>
<protein>
    <submittedName>
        <fullName evidence="13">OmpA family protein</fullName>
    </submittedName>
</protein>
<keyword evidence="2" id="KW-0813">Transport</keyword>
<evidence type="ECO:0000259" key="12">
    <source>
        <dbReference type="PROSITE" id="PS51123"/>
    </source>
</evidence>
<reference evidence="13 14" key="1">
    <citation type="submission" date="2018-04" db="EMBL/GenBank/DDBJ databases">
        <title>Massilia violaceinigra sp. nov., a novel purple-pigmented bacterium isolated from Tianshan glacier, Xinjiang, China.</title>
        <authorList>
            <person name="Wang H."/>
        </authorList>
    </citation>
    <scope>NUCLEOTIDE SEQUENCE [LARGE SCALE GENOMIC DNA]</scope>
    <source>
        <strain evidence="13 14">B448-2</strain>
    </source>
</reference>
<keyword evidence="5 11" id="KW-0732">Signal</keyword>
<dbReference type="RefSeq" id="WP_106757797.1">
    <property type="nucleotide sequence ID" value="NZ_PXWF02000211.1"/>
</dbReference>